<gene>
    <name evidence="2" type="ORF">CYR75_09625</name>
</gene>
<proteinExistence type="predicted"/>
<name>A0A2K9MFT1_9RHOB</name>
<protein>
    <recommendedName>
        <fullName evidence="4">Peptidase inhibitor I78</fullName>
    </recommendedName>
</protein>
<accession>A0A2K9MFT1</accession>
<dbReference type="InterPro" id="IPR021719">
    <property type="entry name" value="Prot_inh_I78"/>
</dbReference>
<evidence type="ECO:0000313" key="3">
    <source>
        <dbReference type="Proteomes" id="UP000234882"/>
    </source>
</evidence>
<dbReference type="Gene3D" id="3.30.10.10">
    <property type="entry name" value="Trypsin Inhibitor V, subunit A"/>
    <property type="match status" value="1"/>
</dbReference>
<feature type="signal peptide" evidence="1">
    <location>
        <begin position="1"/>
        <end position="20"/>
    </location>
</feature>
<dbReference type="AlphaFoldDB" id="A0A2K9MFT1"/>
<evidence type="ECO:0000256" key="1">
    <source>
        <dbReference type="SAM" id="SignalP"/>
    </source>
</evidence>
<dbReference type="RefSeq" id="WP_101499847.1">
    <property type="nucleotide sequence ID" value="NZ_CP025583.1"/>
</dbReference>
<dbReference type="Proteomes" id="UP000234882">
    <property type="component" value="Chromosome"/>
</dbReference>
<sequence length="92" mass="9699">MRRGLALALLSLTACVEPEAATGPGVPPPSDACGASALQALVGKPLGSLDFRSLSRVPRQIGPDMAVTDDYRPDRLNIEYDAANRVTKVACY</sequence>
<reference evidence="3" key="1">
    <citation type="submission" date="2017-12" db="EMBL/GenBank/DDBJ databases">
        <title>Genomic analysis of Paracoccus sp. CBA4604.</title>
        <authorList>
            <person name="Roh S.W."/>
            <person name="Kim J.Y."/>
            <person name="Kim J.S."/>
        </authorList>
    </citation>
    <scope>NUCLEOTIDE SEQUENCE [LARGE SCALE GENOMIC DNA]</scope>
    <source>
        <strain evidence="3">CBA4604</strain>
    </source>
</reference>
<dbReference type="EMBL" id="CP025583">
    <property type="protein sequence ID" value="AUM74501.1"/>
    <property type="molecule type" value="Genomic_DNA"/>
</dbReference>
<evidence type="ECO:0000313" key="2">
    <source>
        <dbReference type="EMBL" id="AUM74501.1"/>
    </source>
</evidence>
<keyword evidence="3" id="KW-1185">Reference proteome</keyword>
<evidence type="ECO:0008006" key="4">
    <source>
        <dbReference type="Google" id="ProtNLM"/>
    </source>
</evidence>
<dbReference type="KEGG" id="paru:CYR75_09625"/>
<keyword evidence="1" id="KW-0732">Signal</keyword>
<dbReference type="Pfam" id="PF11720">
    <property type="entry name" value="Inhibitor_I78"/>
    <property type="match status" value="1"/>
</dbReference>
<feature type="chain" id="PRO_5014642684" description="Peptidase inhibitor I78" evidence="1">
    <location>
        <begin position="21"/>
        <end position="92"/>
    </location>
</feature>
<dbReference type="PROSITE" id="PS51257">
    <property type="entry name" value="PROKAR_LIPOPROTEIN"/>
    <property type="match status" value="1"/>
</dbReference>
<organism evidence="2 3">
    <name type="scientific">Paracoccus jeotgali</name>
    <dbReference type="NCBI Taxonomy" id="2065379"/>
    <lineage>
        <taxon>Bacteria</taxon>
        <taxon>Pseudomonadati</taxon>
        <taxon>Pseudomonadota</taxon>
        <taxon>Alphaproteobacteria</taxon>
        <taxon>Rhodobacterales</taxon>
        <taxon>Paracoccaceae</taxon>
        <taxon>Paracoccus</taxon>
    </lineage>
</organism>
<dbReference type="OrthoDB" id="8724542at2"/>